<gene>
    <name evidence="1" type="ORF">MA20_46905</name>
</gene>
<proteinExistence type="predicted"/>
<dbReference type="AlphaFoldDB" id="A0A0A3XIG0"/>
<accession>A0A0A3XIG0</accession>
<sequence>MPRFCGARGAGTRAISLRRNSFTVLSNQYLCLLGVRAWGDITMTDSERKERVDRLERYRVLEDETTDPLAAGLLHDIVEELEAELEAIAAMAASMLGR</sequence>
<dbReference type="EMBL" id="JRPN01000078">
    <property type="protein sequence ID" value="KGT73019.1"/>
    <property type="molecule type" value="Genomic_DNA"/>
</dbReference>
<comment type="caution">
    <text evidence="1">The sequence shown here is derived from an EMBL/GenBank/DDBJ whole genome shotgun (WGS) entry which is preliminary data.</text>
</comment>
<organism evidence="1 2">
    <name type="scientific">Bradyrhizobium japonicum</name>
    <dbReference type="NCBI Taxonomy" id="375"/>
    <lineage>
        <taxon>Bacteria</taxon>
        <taxon>Pseudomonadati</taxon>
        <taxon>Pseudomonadota</taxon>
        <taxon>Alphaproteobacteria</taxon>
        <taxon>Hyphomicrobiales</taxon>
        <taxon>Nitrobacteraceae</taxon>
        <taxon>Bradyrhizobium</taxon>
    </lineage>
</organism>
<evidence type="ECO:0000313" key="2">
    <source>
        <dbReference type="Proteomes" id="UP000030377"/>
    </source>
</evidence>
<protein>
    <submittedName>
        <fullName evidence="1">Uncharacterized protein</fullName>
    </submittedName>
</protein>
<evidence type="ECO:0000313" key="1">
    <source>
        <dbReference type="EMBL" id="KGT73019.1"/>
    </source>
</evidence>
<dbReference type="Proteomes" id="UP000030377">
    <property type="component" value="Unassembled WGS sequence"/>
</dbReference>
<name>A0A0A3XIG0_BRAJP</name>
<reference evidence="1 2" key="1">
    <citation type="submission" date="2014-09" db="EMBL/GenBank/DDBJ databases">
        <title>Draft genome of Bradyrhizobium japonicum Is-34.</title>
        <authorList>
            <person name="Tsurumaru H."/>
            <person name="Yamakawa T."/>
            <person name="Hashimoto S."/>
            <person name="Okizaki K."/>
            <person name="Kanesaki Y."/>
            <person name="Yoshikawa H."/>
            <person name="Yajima S."/>
        </authorList>
    </citation>
    <scope>NUCLEOTIDE SEQUENCE [LARGE SCALE GENOMIC DNA]</scope>
    <source>
        <strain evidence="1 2">Is-34</strain>
    </source>
</reference>